<feature type="compositionally biased region" description="Polar residues" evidence="1">
    <location>
        <begin position="1010"/>
        <end position="1044"/>
    </location>
</feature>
<accession>A0A9Q1C8A8</accession>
<dbReference type="CDD" id="cd00063">
    <property type="entry name" value="FN3"/>
    <property type="match status" value="2"/>
</dbReference>
<name>A0A9Q1C8A8_HOLLE</name>
<dbReference type="PROSITE" id="PS50835">
    <property type="entry name" value="IG_LIKE"/>
    <property type="match status" value="1"/>
</dbReference>
<proteinExistence type="predicted"/>
<dbReference type="Proteomes" id="UP001152320">
    <property type="component" value="Chromosome 6"/>
</dbReference>
<dbReference type="InterPro" id="IPR036116">
    <property type="entry name" value="FN3_sf"/>
</dbReference>
<feature type="compositionally biased region" description="Low complexity" evidence="1">
    <location>
        <begin position="559"/>
        <end position="571"/>
    </location>
</feature>
<keyword evidence="5" id="KW-1185">Reference proteome</keyword>
<feature type="compositionally biased region" description="Basic and acidic residues" evidence="1">
    <location>
        <begin position="681"/>
        <end position="691"/>
    </location>
</feature>
<dbReference type="SUPFAM" id="SSF48726">
    <property type="entry name" value="Immunoglobulin"/>
    <property type="match status" value="1"/>
</dbReference>
<evidence type="ECO:0000313" key="4">
    <source>
        <dbReference type="EMBL" id="KAJ8039889.1"/>
    </source>
</evidence>
<feature type="signal peptide" evidence="2">
    <location>
        <begin position="1"/>
        <end position="22"/>
    </location>
</feature>
<evidence type="ECO:0000256" key="2">
    <source>
        <dbReference type="SAM" id="SignalP"/>
    </source>
</evidence>
<feature type="chain" id="PRO_5040475403" evidence="2">
    <location>
        <begin position="23"/>
        <end position="1414"/>
    </location>
</feature>
<feature type="region of interest" description="Disordered" evidence="1">
    <location>
        <begin position="617"/>
        <end position="640"/>
    </location>
</feature>
<keyword evidence="4" id="KW-0675">Receptor</keyword>
<dbReference type="OrthoDB" id="8634471at2759"/>
<feature type="compositionally biased region" description="Polar residues" evidence="1">
    <location>
        <begin position="665"/>
        <end position="674"/>
    </location>
</feature>
<feature type="compositionally biased region" description="Polar residues" evidence="1">
    <location>
        <begin position="914"/>
        <end position="947"/>
    </location>
</feature>
<feature type="region of interest" description="Disordered" evidence="1">
    <location>
        <begin position="1310"/>
        <end position="1338"/>
    </location>
</feature>
<feature type="region of interest" description="Disordered" evidence="1">
    <location>
        <begin position="911"/>
        <end position="1241"/>
    </location>
</feature>
<dbReference type="InterPro" id="IPR003961">
    <property type="entry name" value="FN3_dom"/>
</dbReference>
<organism evidence="4 5">
    <name type="scientific">Holothuria leucospilota</name>
    <name type="common">Black long sea cucumber</name>
    <name type="synonym">Mertensiothuria leucospilota</name>
    <dbReference type="NCBI Taxonomy" id="206669"/>
    <lineage>
        <taxon>Eukaryota</taxon>
        <taxon>Metazoa</taxon>
        <taxon>Echinodermata</taxon>
        <taxon>Eleutherozoa</taxon>
        <taxon>Echinozoa</taxon>
        <taxon>Holothuroidea</taxon>
        <taxon>Aspidochirotacea</taxon>
        <taxon>Aspidochirotida</taxon>
        <taxon>Holothuriidae</taxon>
        <taxon>Holothuria</taxon>
    </lineage>
</organism>
<sequence>MCLPRLVLWFILMIASIEYWEAECQSCGQGDPCYILQEGEEPTGDCEPFVHSVGSSLLLTCNSSSTNVADNITNLEWLKDGYFLDIRGLFFRKENLLISDSGNYTCRLSGQTVTSHKVLVGGKPHTIPKPTCISRIWGQYTCSWDKGSNFNLATRYQLKFCYQQGSDVETCRDTTGANSCTIDTNMKGAGYHVSVCAENCLGQAESSLLAVDPHDQVLTPFPPSNVTLVPVSSKSMNVTFDMPEGWVEHPIGFYIYYTQSCSSHDKKAEEIMITEKSYQYSRVWRVLEMTDKPYSEVCIFIGSYFGGKKPTEFSDQICEHTLMARPSAAAKHFTHHYMDDTDGRSVNFTWEELDSCESHGIIRWYILNLTSATYTDSFKILGNLTSHFVGGLLWHQEYQAELYAVNDIGVSDKAVTIVSAVPDNLGWHVVLTIVFSSSLFLCVILSCLRLYFKVKKRVLPKIPEPSYYNKSFMTQMQYSQLLEPEVFDELRTCSMVEERAETSNSGEIPLIGATTTSQESDTHYPYSQFGSSFDSSPRTGSRDFAGLQAARPGNVQHNTYTSYPGSTSTPPAMEDGTSGTSDRKNPEVAGNEEGPDAGLDPYARFALLSEDEVFVDEREPASHHNECEDDDGYRGDGIDPLFTDSRSLLYSSVTEVSADDAENSPGINETNSSPRAYPSETLKEPENESSHSDMPLSLKNIPQDGKPSLTASTYQPRKDVIIPSQTSPCRTLLTPENEQMHSTLRSESEIPYTDIVNPQHSIARARGQLTGELNHPPINVTDKRGFETEEKVDSLSYVTEFSGSKFNDPLEQSESYSVLDNESNLRNAEEDPYISHTTQIAGSKPSDQTVKTETLASPCKTDLLPQADPYVLHPSTVFETLQIKPHISHDSGANRYNMNSNQALQPDPYVSHESAVTRSGQVSPSSQDPDVSQESVASGPKSKSCQGLQPDPYVSQESAATRSVLPNASSCDPLQPDPYVSQESAAARSALPNASSCDPLQPDPYVSHESVVTGSVQVSPSSQDPDVSQESVANGPKSKSTQGLQPDPYVSQEVAATRSALPNVSSCDPLQPDPYVSHESAVTGSGQVNPSSQDPHVSQNLKASGSKTKSCKALQPDPYVSHESAATGSTQFNSPSLDPYISQDSIASGLKTKNYQSPQPDPYVSHESATAGFVKRNPTSDDDPYIPHELGADGSNANMCKASQPDPHSSYESATAMSTQFDPSSKDESIFLESGTSGPDAQSCQALQTYPPDPYISHGSAAGGGMPQNPSLKDDPYISHLSGGGGSTTNTCHELHSDPYISHESVAAVPKSVNPKPNHDPYIPHSSVGGGSNTGNHQALQIDPYISHESVAALPTSQILTSEDDPHTPHLSGGGGSNTISCQALQHNPYVSHDPTTNQARQLNPSSQDDPYIS</sequence>
<feature type="compositionally biased region" description="Polar residues" evidence="1">
    <location>
        <begin position="1124"/>
        <end position="1158"/>
    </location>
</feature>
<feature type="compositionally biased region" description="Polar residues" evidence="1">
    <location>
        <begin position="1206"/>
        <end position="1223"/>
    </location>
</feature>
<feature type="region of interest" description="Disordered" evidence="1">
    <location>
        <begin position="516"/>
        <end position="600"/>
    </location>
</feature>
<evidence type="ECO:0000256" key="1">
    <source>
        <dbReference type="SAM" id="MobiDB-lite"/>
    </source>
</evidence>
<reference evidence="4" key="1">
    <citation type="submission" date="2021-10" db="EMBL/GenBank/DDBJ databases">
        <title>Tropical sea cucumber genome reveals ecological adaptation and Cuvierian tubules defense mechanism.</title>
        <authorList>
            <person name="Chen T."/>
        </authorList>
    </citation>
    <scope>NUCLEOTIDE SEQUENCE</scope>
    <source>
        <strain evidence="4">Nanhai2018</strain>
        <tissue evidence="4">Muscle</tissue>
    </source>
</reference>
<feature type="compositionally biased region" description="Polar residues" evidence="1">
    <location>
        <begin position="1080"/>
        <end position="1108"/>
    </location>
</feature>
<feature type="compositionally biased region" description="Basic and acidic residues" evidence="1">
    <location>
        <begin position="617"/>
        <end position="637"/>
    </location>
</feature>
<dbReference type="InterPro" id="IPR013783">
    <property type="entry name" value="Ig-like_fold"/>
</dbReference>
<dbReference type="InterPro" id="IPR007110">
    <property type="entry name" value="Ig-like_dom"/>
</dbReference>
<keyword evidence="2" id="KW-0732">Signal</keyword>
<dbReference type="EMBL" id="JAIZAY010000006">
    <property type="protein sequence ID" value="KAJ8039889.1"/>
    <property type="molecule type" value="Genomic_DNA"/>
</dbReference>
<feature type="compositionally biased region" description="Polar residues" evidence="1">
    <location>
        <begin position="528"/>
        <end position="539"/>
    </location>
</feature>
<feature type="compositionally biased region" description="Polar residues" evidence="1">
    <location>
        <begin position="1394"/>
        <end position="1414"/>
    </location>
</feature>
<evidence type="ECO:0000259" key="3">
    <source>
        <dbReference type="PROSITE" id="PS50835"/>
    </source>
</evidence>
<feature type="compositionally biased region" description="Polar residues" evidence="1">
    <location>
        <begin position="955"/>
        <end position="972"/>
    </location>
</feature>
<gene>
    <name evidence="4" type="ORF">HOLleu_14038</name>
</gene>
<feature type="domain" description="Ig-like" evidence="3">
    <location>
        <begin position="32"/>
        <end position="120"/>
    </location>
</feature>
<dbReference type="Gene3D" id="2.60.40.10">
    <property type="entry name" value="Immunoglobulins"/>
    <property type="match status" value="3"/>
</dbReference>
<protein>
    <submittedName>
        <fullName evidence="4">Interleukin-6 receptor subunit beta</fullName>
    </submittedName>
</protein>
<comment type="caution">
    <text evidence="4">The sequence shown here is derived from an EMBL/GenBank/DDBJ whole genome shotgun (WGS) entry which is preliminary data.</text>
</comment>
<evidence type="ECO:0000313" key="5">
    <source>
        <dbReference type="Proteomes" id="UP001152320"/>
    </source>
</evidence>
<feature type="region of interest" description="Disordered" evidence="1">
    <location>
        <begin position="656"/>
        <end position="713"/>
    </location>
</feature>
<feature type="region of interest" description="Disordered" evidence="1">
    <location>
        <begin position="1360"/>
        <end position="1414"/>
    </location>
</feature>
<dbReference type="SUPFAM" id="SSF49265">
    <property type="entry name" value="Fibronectin type III"/>
    <property type="match status" value="2"/>
</dbReference>
<dbReference type="InterPro" id="IPR036179">
    <property type="entry name" value="Ig-like_dom_sf"/>
</dbReference>